<dbReference type="InterPro" id="IPR042175">
    <property type="entry name" value="Cell/Rod_MreC_2"/>
</dbReference>
<evidence type="ECO:0000313" key="8">
    <source>
        <dbReference type="EMBL" id="QTD47776.1"/>
    </source>
</evidence>
<protein>
    <recommendedName>
        <fullName evidence="2 5">Cell shape-determining protein MreC</fullName>
    </recommendedName>
    <alternativeName>
        <fullName evidence="4 5">Cell shape protein MreC</fullName>
    </alternativeName>
</protein>
<accession>A0A8A4TCW3</accession>
<dbReference type="KEGG" id="scor:J3U87_19485"/>
<dbReference type="EMBL" id="CP071793">
    <property type="protein sequence ID" value="QTD47776.1"/>
    <property type="molecule type" value="Genomic_DNA"/>
</dbReference>
<dbReference type="GO" id="GO:0008360">
    <property type="term" value="P:regulation of cell shape"/>
    <property type="evidence" value="ECO:0007669"/>
    <property type="project" value="UniProtKB-KW"/>
</dbReference>
<comment type="function">
    <text evidence="5">Involved in formation and maintenance of cell shape.</text>
</comment>
<dbReference type="RefSeq" id="WP_237377442.1">
    <property type="nucleotide sequence ID" value="NZ_CP071793.1"/>
</dbReference>
<evidence type="ECO:0000256" key="1">
    <source>
        <dbReference type="ARBA" id="ARBA00009369"/>
    </source>
</evidence>
<dbReference type="PIRSF" id="PIRSF038471">
    <property type="entry name" value="MreC"/>
    <property type="match status" value="1"/>
</dbReference>
<dbReference type="PANTHER" id="PTHR34138:SF1">
    <property type="entry name" value="CELL SHAPE-DETERMINING PROTEIN MREC"/>
    <property type="match status" value="1"/>
</dbReference>
<evidence type="ECO:0000256" key="5">
    <source>
        <dbReference type="PIRNR" id="PIRNR038471"/>
    </source>
</evidence>
<dbReference type="Gene3D" id="2.40.10.350">
    <property type="entry name" value="Rod shape-determining protein MreC, domain 2"/>
    <property type="match status" value="1"/>
</dbReference>
<dbReference type="PANTHER" id="PTHR34138">
    <property type="entry name" value="CELL SHAPE-DETERMINING PROTEIN MREC"/>
    <property type="match status" value="1"/>
</dbReference>
<dbReference type="GO" id="GO:0005886">
    <property type="term" value="C:plasma membrane"/>
    <property type="evidence" value="ECO:0007669"/>
    <property type="project" value="TreeGrafter"/>
</dbReference>
<dbReference type="AlphaFoldDB" id="A0A8A4TCW3"/>
<evidence type="ECO:0000256" key="3">
    <source>
        <dbReference type="ARBA" id="ARBA00022960"/>
    </source>
</evidence>
<feature type="domain" description="Rod shape-determining protein MreC beta-barrel core" evidence="7">
    <location>
        <begin position="119"/>
        <end position="264"/>
    </location>
</feature>
<comment type="similarity">
    <text evidence="1 5">Belongs to the MreC family.</text>
</comment>
<name>A0A8A4TCW3_SULCO</name>
<gene>
    <name evidence="8" type="ORF">J3U87_19485</name>
</gene>
<keyword evidence="3 5" id="KW-0133">Cell shape</keyword>
<dbReference type="InterPro" id="IPR055342">
    <property type="entry name" value="MreC_beta-barrel_core"/>
</dbReference>
<dbReference type="InterPro" id="IPR042177">
    <property type="entry name" value="Cell/Rod_1"/>
</dbReference>
<sequence length="281" mass="31433">MKKYPELSLLLALELVAFLIVSYQIQVDERISLLERLSLTIVGPIQNLSNGAVGSVTQLVEDRKTLAELQEENARLRKNMEELFRVRTRLIEAEKQNQRLRDLLTLPEIESWKYVYAEVVGRTSRRDDYMIIINKGSNHGIKPDFGVSCPSGVVGVVWEVTGNYSKVMTINNPNASVAALVQESRYHESFVSGMGGALGRLENYPNFEPIGVGDLITTSGLDRLFPKNLHIGRVTSGQPSSDMFQEVRLKFSTDFSRLEEVVVLIPVPLEGPAEEAVLEVE</sequence>
<dbReference type="InterPro" id="IPR007221">
    <property type="entry name" value="MreC"/>
</dbReference>
<keyword evidence="6" id="KW-0175">Coiled coil</keyword>
<evidence type="ECO:0000313" key="9">
    <source>
        <dbReference type="Proteomes" id="UP000663929"/>
    </source>
</evidence>
<organism evidence="8 9">
    <name type="scientific">Sulfidibacter corallicola</name>
    <dbReference type="NCBI Taxonomy" id="2818388"/>
    <lineage>
        <taxon>Bacteria</taxon>
        <taxon>Pseudomonadati</taxon>
        <taxon>Acidobacteriota</taxon>
        <taxon>Holophagae</taxon>
        <taxon>Acanthopleuribacterales</taxon>
        <taxon>Acanthopleuribacteraceae</taxon>
        <taxon>Sulfidibacter</taxon>
    </lineage>
</organism>
<keyword evidence="9" id="KW-1185">Reference proteome</keyword>
<evidence type="ECO:0000256" key="4">
    <source>
        <dbReference type="ARBA" id="ARBA00032089"/>
    </source>
</evidence>
<reference evidence="8" key="1">
    <citation type="submission" date="2021-03" db="EMBL/GenBank/DDBJ databases">
        <title>Acanthopleuribacteraceae sp. M133.</title>
        <authorList>
            <person name="Wang G."/>
        </authorList>
    </citation>
    <scope>NUCLEOTIDE SEQUENCE</scope>
    <source>
        <strain evidence="8">M133</strain>
    </source>
</reference>
<evidence type="ECO:0000256" key="2">
    <source>
        <dbReference type="ARBA" id="ARBA00013855"/>
    </source>
</evidence>
<dbReference type="Pfam" id="PF04085">
    <property type="entry name" value="MreC"/>
    <property type="match status" value="1"/>
</dbReference>
<evidence type="ECO:0000259" key="7">
    <source>
        <dbReference type="Pfam" id="PF04085"/>
    </source>
</evidence>
<proteinExistence type="inferred from homology"/>
<evidence type="ECO:0000256" key="6">
    <source>
        <dbReference type="SAM" id="Coils"/>
    </source>
</evidence>
<feature type="coiled-coil region" evidence="6">
    <location>
        <begin position="59"/>
        <end position="86"/>
    </location>
</feature>
<dbReference type="Proteomes" id="UP000663929">
    <property type="component" value="Chromosome"/>
</dbReference>
<dbReference type="Gene3D" id="2.40.10.340">
    <property type="entry name" value="Rod shape-determining protein MreC, domain 1"/>
    <property type="match status" value="1"/>
</dbReference>